<dbReference type="GeneID" id="34617028"/>
<sequence>MNVGAKAQKTGINLGAVGSKCHLLPALDPSPGSKELRGTPEVCLGVAPFSFTQGVWVDVRDFEGLSGSSYQARMLVSFYTLIILSRCSIRGKGITQTTVCLA</sequence>
<evidence type="ECO:0000313" key="1">
    <source>
        <dbReference type="EMBL" id="OJJ49594.1"/>
    </source>
</evidence>
<evidence type="ECO:0000313" key="2">
    <source>
        <dbReference type="Proteomes" id="UP000184188"/>
    </source>
</evidence>
<name>A0A1L9SR58_9EURO</name>
<protein>
    <submittedName>
        <fullName evidence="1">Uncharacterized protein</fullName>
    </submittedName>
</protein>
<proteinExistence type="predicted"/>
<keyword evidence="2" id="KW-1185">Reference proteome</keyword>
<accession>A0A1L9SR58</accession>
<dbReference type="EMBL" id="KV878337">
    <property type="protein sequence ID" value="OJJ49594.1"/>
    <property type="molecule type" value="Genomic_DNA"/>
</dbReference>
<dbReference type="RefSeq" id="XP_022584104.1">
    <property type="nucleotide sequence ID" value="XM_022730564.1"/>
</dbReference>
<gene>
    <name evidence="1" type="ORF">ASPZODRAFT_979370</name>
</gene>
<organism evidence="1 2">
    <name type="scientific">Penicilliopsis zonata CBS 506.65</name>
    <dbReference type="NCBI Taxonomy" id="1073090"/>
    <lineage>
        <taxon>Eukaryota</taxon>
        <taxon>Fungi</taxon>
        <taxon>Dikarya</taxon>
        <taxon>Ascomycota</taxon>
        <taxon>Pezizomycotina</taxon>
        <taxon>Eurotiomycetes</taxon>
        <taxon>Eurotiomycetidae</taxon>
        <taxon>Eurotiales</taxon>
        <taxon>Aspergillaceae</taxon>
        <taxon>Penicilliopsis</taxon>
    </lineage>
</organism>
<dbReference type="Proteomes" id="UP000184188">
    <property type="component" value="Unassembled WGS sequence"/>
</dbReference>
<dbReference type="VEuPathDB" id="FungiDB:ASPZODRAFT_979370"/>
<dbReference type="AlphaFoldDB" id="A0A1L9SR58"/>
<reference evidence="2" key="1">
    <citation type="journal article" date="2017" name="Genome Biol.">
        <title>Comparative genomics reveals high biological diversity and specific adaptations in the industrially and medically important fungal genus Aspergillus.</title>
        <authorList>
            <person name="de Vries R.P."/>
            <person name="Riley R."/>
            <person name="Wiebenga A."/>
            <person name="Aguilar-Osorio G."/>
            <person name="Amillis S."/>
            <person name="Uchima C.A."/>
            <person name="Anderluh G."/>
            <person name="Asadollahi M."/>
            <person name="Askin M."/>
            <person name="Barry K."/>
            <person name="Battaglia E."/>
            <person name="Bayram O."/>
            <person name="Benocci T."/>
            <person name="Braus-Stromeyer S.A."/>
            <person name="Caldana C."/>
            <person name="Canovas D."/>
            <person name="Cerqueira G.C."/>
            <person name="Chen F."/>
            <person name="Chen W."/>
            <person name="Choi C."/>
            <person name="Clum A."/>
            <person name="Dos Santos R.A."/>
            <person name="Damasio A.R."/>
            <person name="Diallinas G."/>
            <person name="Emri T."/>
            <person name="Fekete E."/>
            <person name="Flipphi M."/>
            <person name="Freyberg S."/>
            <person name="Gallo A."/>
            <person name="Gournas C."/>
            <person name="Habgood R."/>
            <person name="Hainaut M."/>
            <person name="Harispe M.L."/>
            <person name="Henrissat B."/>
            <person name="Hilden K.S."/>
            <person name="Hope R."/>
            <person name="Hossain A."/>
            <person name="Karabika E."/>
            <person name="Karaffa L."/>
            <person name="Karanyi Z."/>
            <person name="Krasevec N."/>
            <person name="Kuo A."/>
            <person name="Kusch H."/>
            <person name="LaButti K."/>
            <person name="Lagendijk E.L."/>
            <person name="Lapidus A."/>
            <person name="Levasseur A."/>
            <person name="Lindquist E."/>
            <person name="Lipzen A."/>
            <person name="Logrieco A.F."/>
            <person name="MacCabe A."/>
            <person name="Maekelae M.R."/>
            <person name="Malavazi I."/>
            <person name="Melin P."/>
            <person name="Meyer V."/>
            <person name="Mielnichuk N."/>
            <person name="Miskei M."/>
            <person name="Molnar A.P."/>
            <person name="Mule G."/>
            <person name="Ngan C.Y."/>
            <person name="Orejas M."/>
            <person name="Orosz E."/>
            <person name="Ouedraogo J.P."/>
            <person name="Overkamp K.M."/>
            <person name="Park H.-S."/>
            <person name="Perrone G."/>
            <person name="Piumi F."/>
            <person name="Punt P.J."/>
            <person name="Ram A.F."/>
            <person name="Ramon A."/>
            <person name="Rauscher S."/>
            <person name="Record E."/>
            <person name="Riano-Pachon D.M."/>
            <person name="Robert V."/>
            <person name="Roehrig J."/>
            <person name="Ruller R."/>
            <person name="Salamov A."/>
            <person name="Salih N.S."/>
            <person name="Samson R.A."/>
            <person name="Sandor E."/>
            <person name="Sanguinetti M."/>
            <person name="Schuetze T."/>
            <person name="Sepcic K."/>
            <person name="Shelest E."/>
            <person name="Sherlock G."/>
            <person name="Sophianopoulou V."/>
            <person name="Squina F.M."/>
            <person name="Sun H."/>
            <person name="Susca A."/>
            <person name="Todd R.B."/>
            <person name="Tsang A."/>
            <person name="Unkles S.E."/>
            <person name="van de Wiele N."/>
            <person name="van Rossen-Uffink D."/>
            <person name="Oliveira J.V."/>
            <person name="Vesth T.C."/>
            <person name="Visser J."/>
            <person name="Yu J.-H."/>
            <person name="Zhou M."/>
            <person name="Andersen M.R."/>
            <person name="Archer D.B."/>
            <person name="Baker S.E."/>
            <person name="Benoit I."/>
            <person name="Brakhage A.A."/>
            <person name="Braus G.H."/>
            <person name="Fischer R."/>
            <person name="Frisvad J.C."/>
            <person name="Goldman G.H."/>
            <person name="Houbraken J."/>
            <person name="Oakley B."/>
            <person name="Pocsi I."/>
            <person name="Scazzocchio C."/>
            <person name="Seiboth B."/>
            <person name="vanKuyk P.A."/>
            <person name="Wortman J."/>
            <person name="Dyer P.S."/>
            <person name="Grigoriev I.V."/>
        </authorList>
    </citation>
    <scope>NUCLEOTIDE SEQUENCE [LARGE SCALE GENOMIC DNA]</scope>
    <source>
        <strain evidence="2">CBS 506.65</strain>
    </source>
</reference>